<dbReference type="EMBL" id="JAUCMV010000002">
    <property type="protein sequence ID" value="KAK0420267.1"/>
    <property type="molecule type" value="Genomic_DNA"/>
</dbReference>
<dbReference type="Proteomes" id="UP001175271">
    <property type="component" value="Unassembled WGS sequence"/>
</dbReference>
<accession>A0AA39IC14</accession>
<name>A0AA39IC14_9BILA</name>
<dbReference type="Pfam" id="PF00076">
    <property type="entry name" value="RRM_1"/>
    <property type="match status" value="1"/>
</dbReference>
<feature type="compositionally biased region" description="Low complexity" evidence="7">
    <location>
        <begin position="22"/>
        <end position="34"/>
    </location>
</feature>
<dbReference type="InterPro" id="IPR034201">
    <property type="entry name" value="RNPS1_RRM"/>
</dbReference>
<dbReference type="InterPro" id="IPR000504">
    <property type="entry name" value="RRM_dom"/>
</dbReference>
<dbReference type="InterPro" id="IPR012677">
    <property type="entry name" value="Nucleotide-bd_a/b_plait_sf"/>
</dbReference>
<dbReference type="GO" id="GO:0000398">
    <property type="term" value="P:mRNA splicing, via spliceosome"/>
    <property type="evidence" value="ECO:0007669"/>
    <property type="project" value="TreeGrafter"/>
</dbReference>
<keyword evidence="4" id="KW-0508">mRNA splicing</keyword>
<comment type="subcellular location">
    <subcellularLocation>
        <location evidence="1">Nucleus</location>
    </subcellularLocation>
</comment>
<evidence type="ECO:0000313" key="11">
    <source>
        <dbReference type="Proteomes" id="UP001175271"/>
    </source>
</evidence>
<feature type="domain" description="RRM" evidence="9">
    <location>
        <begin position="153"/>
        <end position="232"/>
    </location>
</feature>
<evidence type="ECO:0000256" key="7">
    <source>
        <dbReference type="SAM" id="MobiDB-lite"/>
    </source>
</evidence>
<protein>
    <recommendedName>
        <fullName evidence="9">RRM domain-containing protein</fullName>
    </recommendedName>
</protein>
<comment type="caution">
    <text evidence="10">The sequence shown here is derived from an EMBL/GenBank/DDBJ whole genome shotgun (WGS) entry which is preliminary data.</text>
</comment>
<evidence type="ECO:0000256" key="2">
    <source>
        <dbReference type="ARBA" id="ARBA00022664"/>
    </source>
</evidence>
<feature type="region of interest" description="Disordered" evidence="7">
    <location>
        <begin position="234"/>
        <end position="310"/>
    </location>
</feature>
<dbReference type="GO" id="GO:0005737">
    <property type="term" value="C:cytoplasm"/>
    <property type="evidence" value="ECO:0007669"/>
    <property type="project" value="TreeGrafter"/>
</dbReference>
<proteinExistence type="predicted"/>
<keyword evidence="8" id="KW-1133">Transmembrane helix</keyword>
<evidence type="ECO:0000256" key="8">
    <source>
        <dbReference type="SAM" id="Phobius"/>
    </source>
</evidence>
<evidence type="ECO:0000256" key="3">
    <source>
        <dbReference type="ARBA" id="ARBA00022884"/>
    </source>
</evidence>
<dbReference type="SMART" id="SM00360">
    <property type="entry name" value="RRM"/>
    <property type="match status" value="1"/>
</dbReference>
<evidence type="ECO:0000256" key="5">
    <source>
        <dbReference type="ARBA" id="ARBA00023242"/>
    </source>
</evidence>
<dbReference type="CDD" id="cd12365">
    <property type="entry name" value="RRM_RNPS1"/>
    <property type="match status" value="1"/>
</dbReference>
<dbReference type="AlphaFoldDB" id="A0AA39IC14"/>
<keyword evidence="5" id="KW-0539">Nucleus</keyword>
<dbReference type="GO" id="GO:0061574">
    <property type="term" value="C:ASAP complex"/>
    <property type="evidence" value="ECO:0007669"/>
    <property type="project" value="TreeGrafter"/>
</dbReference>
<dbReference type="GO" id="GO:0003723">
    <property type="term" value="F:RNA binding"/>
    <property type="evidence" value="ECO:0007669"/>
    <property type="project" value="UniProtKB-UniRule"/>
</dbReference>
<organism evidence="10 11">
    <name type="scientific">Steinernema hermaphroditum</name>
    <dbReference type="NCBI Taxonomy" id="289476"/>
    <lineage>
        <taxon>Eukaryota</taxon>
        <taxon>Metazoa</taxon>
        <taxon>Ecdysozoa</taxon>
        <taxon>Nematoda</taxon>
        <taxon>Chromadorea</taxon>
        <taxon>Rhabditida</taxon>
        <taxon>Tylenchina</taxon>
        <taxon>Panagrolaimomorpha</taxon>
        <taxon>Strongyloidoidea</taxon>
        <taxon>Steinernematidae</taxon>
        <taxon>Steinernema</taxon>
    </lineage>
</organism>
<evidence type="ECO:0000256" key="6">
    <source>
        <dbReference type="PROSITE-ProRule" id="PRU00176"/>
    </source>
</evidence>
<dbReference type="InterPro" id="IPR035979">
    <property type="entry name" value="RBD_domain_sf"/>
</dbReference>
<keyword evidence="2" id="KW-0507">mRNA processing</keyword>
<feature type="transmembrane region" description="Helical" evidence="8">
    <location>
        <begin position="56"/>
        <end position="82"/>
    </location>
</feature>
<feature type="compositionally biased region" description="Basic residues" evidence="7">
    <location>
        <begin position="294"/>
        <end position="310"/>
    </location>
</feature>
<evidence type="ECO:0000256" key="1">
    <source>
        <dbReference type="ARBA" id="ARBA00004123"/>
    </source>
</evidence>
<evidence type="ECO:0000259" key="9">
    <source>
        <dbReference type="PROSITE" id="PS50102"/>
    </source>
</evidence>
<dbReference type="PROSITE" id="PS50102">
    <property type="entry name" value="RRM"/>
    <property type="match status" value="1"/>
</dbReference>
<dbReference type="PANTHER" id="PTHR15481:SF0">
    <property type="entry name" value="LD23870P-RELATED"/>
    <property type="match status" value="1"/>
</dbReference>
<evidence type="ECO:0000256" key="4">
    <source>
        <dbReference type="ARBA" id="ARBA00023187"/>
    </source>
</evidence>
<evidence type="ECO:0000313" key="10">
    <source>
        <dbReference type="EMBL" id="KAK0420267.1"/>
    </source>
</evidence>
<keyword evidence="8" id="KW-0472">Membrane</keyword>
<sequence length="310" mass="34877">MRSRQRRGAAARHPRLRRRAAEAPGPRAPRPALHPARRDLDRQAARHRRARRRPDVAVLDPVVTVVTVSVVAAQDLLVALAVELKLTQGEPVSLQAVEVRRRLAAAVAHLLPVAAGRLRRPAVEDATLHRRSAVLPVQDAVAVHHRLIATVPTRVCVRNLSRNITSAHLEEIFGNYGVVKKCDLLTDRHHPYFCRGTGFLDFENAEDADKAQKHMDGGQIDGLQVKVEFAVARHERPVDRMDRPRRRESSPNRYRAPSPVRKRFGSPGGRRSPPRKRFMSPPRGPRGGMDRGRGRSRSRSPRRRMGRSRS</sequence>
<feature type="compositionally biased region" description="Basic and acidic residues" evidence="7">
    <location>
        <begin position="234"/>
        <end position="250"/>
    </location>
</feature>
<reference evidence="10" key="1">
    <citation type="submission" date="2023-06" db="EMBL/GenBank/DDBJ databases">
        <title>Genomic analysis of the entomopathogenic nematode Steinernema hermaphroditum.</title>
        <authorList>
            <person name="Schwarz E.M."/>
            <person name="Heppert J.K."/>
            <person name="Baniya A."/>
            <person name="Schwartz H.T."/>
            <person name="Tan C.-H."/>
            <person name="Antoshechkin I."/>
            <person name="Sternberg P.W."/>
            <person name="Goodrich-Blair H."/>
            <person name="Dillman A.R."/>
        </authorList>
    </citation>
    <scope>NUCLEOTIDE SEQUENCE</scope>
    <source>
        <strain evidence="10">PS9179</strain>
        <tissue evidence="10">Whole animal</tissue>
    </source>
</reference>
<keyword evidence="8" id="KW-0812">Transmembrane</keyword>
<dbReference type="PANTHER" id="PTHR15481">
    <property type="entry name" value="RIBONUCLEIC ACID BINDING PROTEIN S1"/>
    <property type="match status" value="1"/>
</dbReference>
<feature type="compositionally biased region" description="Basic residues" evidence="7">
    <location>
        <begin position="1"/>
        <end position="18"/>
    </location>
</feature>
<keyword evidence="3 6" id="KW-0694">RNA-binding</keyword>
<feature type="region of interest" description="Disordered" evidence="7">
    <location>
        <begin position="1"/>
        <end position="52"/>
    </location>
</feature>
<gene>
    <name evidence="10" type="ORF">QR680_014592</name>
</gene>
<dbReference type="GO" id="GO:0005654">
    <property type="term" value="C:nucleoplasm"/>
    <property type="evidence" value="ECO:0007669"/>
    <property type="project" value="TreeGrafter"/>
</dbReference>
<dbReference type="Gene3D" id="3.30.70.330">
    <property type="match status" value="1"/>
</dbReference>
<dbReference type="SUPFAM" id="SSF54928">
    <property type="entry name" value="RNA-binding domain, RBD"/>
    <property type="match status" value="1"/>
</dbReference>
<keyword evidence="11" id="KW-1185">Reference proteome</keyword>